<proteinExistence type="predicted"/>
<dbReference type="CDD" id="cd03468">
    <property type="entry name" value="PolY_like"/>
    <property type="match status" value="1"/>
</dbReference>
<comment type="caution">
    <text evidence="2">The sequence shown here is derived from an EMBL/GenBank/DDBJ whole genome shotgun (WGS) entry which is preliminary data.</text>
</comment>
<dbReference type="Proteomes" id="UP000430120">
    <property type="component" value="Unassembled WGS sequence"/>
</dbReference>
<accession>A0A643FBB0</accession>
<protein>
    <submittedName>
        <fullName evidence="2">DNA polymerase Y family protein</fullName>
    </submittedName>
</protein>
<dbReference type="SUPFAM" id="SSF56672">
    <property type="entry name" value="DNA/RNA polymerases"/>
    <property type="match status" value="1"/>
</dbReference>
<dbReference type="PANTHER" id="PTHR35369">
    <property type="entry name" value="BLR3025 PROTEIN-RELATED"/>
    <property type="match status" value="1"/>
</dbReference>
<dbReference type="InterPro" id="IPR050356">
    <property type="entry name" value="SulA_CellDiv_inhibitor"/>
</dbReference>
<dbReference type="PANTHER" id="PTHR35369:SF2">
    <property type="entry name" value="BLR3025 PROTEIN"/>
    <property type="match status" value="1"/>
</dbReference>
<gene>
    <name evidence="2" type="ORF">F7Q92_11325</name>
</gene>
<name>A0A643FBB0_IDEDE</name>
<dbReference type="InterPro" id="IPR043502">
    <property type="entry name" value="DNA/RNA_pol_sf"/>
</dbReference>
<dbReference type="EMBL" id="VZPB01000023">
    <property type="protein sequence ID" value="KAB0581842.1"/>
    <property type="molecule type" value="Genomic_DNA"/>
</dbReference>
<keyword evidence="3" id="KW-1185">Reference proteome</keyword>
<dbReference type="OrthoDB" id="625722at2"/>
<evidence type="ECO:0000256" key="1">
    <source>
        <dbReference type="ARBA" id="ARBA00022763"/>
    </source>
</evidence>
<reference evidence="2 3" key="1">
    <citation type="submission" date="2019-09" db="EMBL/GenBank/DDBJ databases">
        <title>Draft genome sequences of 48 bacterial type strains from the CCUG.</title>
        <authorList>
            <person name="Tunovic T."/>
            <person name="Pineiro-Iglesias B."/>
            <person name="Unosson C."/>
            <person name="Inganas E."/>
            <person name="Ohlen M."/>
            <person name="Cardew S."/>
            <person name="Jensie-Markopoulos S."/>
            <person name="Salva-Serra F."/>
            <person name="Jaen-Luchoro D."/>
            <person name="Karlsson R."/>
            <person name="Svensson-Stadler L."/>
            <person name="Chun J."/>
            <person name="Moore E."/>
        </authorList>
    </citation>
    <scope>NUCLEOTIDE SEQUENCE [LARGE SCALE GENOMIC DNA]</scope>
    <source>
        <strain evidence="2 3">CCUG 30977</strain>
    </source>
</reference>
<organism evidence="2 3">
    <name type="scientific">Ideonella dechloratans</name>
    <dbReference type="NCBI Taxonomy" id="36863"/>
    <lineage>
        <taxon>Bacteria</taxon>
        <taxon>Pseudomonadati</taxon>
        <taxon>Pseudomonadota</taxon>
        <taxon>Betaproteobacteria</taxon>
        <taxon>Burkholderiales</taxon>
        <taxon>Sphaerotilaceae</taxon>
        <taxon>Ideonella</taxon>
    </lineage>
</organism>
<keyword evidence="1" id="KW-0227">DNA damage</keyword>
<sequence>MLWVALCWPAPAEGEPAVDLQGPACWALQFTPRVARCGEALRLELAASQRLFGGQAALLSRLAREGCQLGATGVAWASTASAAQALARQHAQAAWADGGEGAGPDPTLVPGLQQPLADALDPLPLEMLDGLRPHADTLHLMGCHRLGEVRRLPRGGLARRFEAGLLAALDQAYGALPEAHTWLSLPETFSARLELAFRVEQAPALLAGAQRLLLQLCGWLQARHAGVLAFTLAWEHDSMRARDVAPGGALTVRTAQPARQAEHLARLLAEHLARVTLAAPAAALRLTADEVQALAPPSGQLWPDARQQAQALDEVLEQMAARLGAERVCRPRACEDHRPEWMQGWQPLDRPLPRTGARLPTLPQPAFLLPAPQRLGLRQHRPMHQGQPLLLLLGPQRVEGGWWHRSTAPLPPGAAAMAPEGATGVVVSHAVARDYWVAWSERAGVLWVFQTRLEGEAGEAWFLHGHFA</sequence>
<dbReference type="GO" id="GO:0006281">
    <property type="term" value="P:DNA repair"/>
    <property type="evidence" value="ECO:0007669"/>
    <property type="project" value="TreeGrafter"/>
</dbReference>
<dbReference type="AlphaFoldDB" id="A0A643FBB0"/>
<evidence type="ECO:0000313" key="3">
    <source>
        <dbReference type="Proteomes" id="UP000430120"/>
    </source>
</evidence>
<evidence type="ECO:0000313" key="2">
    <source>
        <dbReference type="EMBL" id="KAB0581842.1"/>
    </source>
</evidence>